<feature type="transmembrane region" description="Helical" evidence="8">
    <location>
        <begin position="195"/>
        <end position="215"/>
    </location>
</feature>
<evidence type="ECO:0000256" key="4">
    <source>
        <dbReference type="ARBA" id="ARBA00022475"/>
    </source>
</evidence>
<dbReference type="GO" id="GO:0022857">
    <property type="term" value="F:transmembrane transporter activity"/>
    <property type="evidence" value="ECO:0007669"/>
    <property type="project" value="InterPro"/>
</dbReference>
<protein>
    <submittedName>
        <fullName evidence="9">Iron-dicitrate ABC transporter (Permease)</fullName>
    </submittedName>
</protein>
<keyword evidence="4" id="KW-1003">Cell membrane</keyword>
<dbReference type="RefSeq" id="WP_138185008.1">
    <property type="nucleotide sequence ID" value="NZ_LS992241.1"/>
</dbReference>
<evidence type="ECO:0000256" key="5">
    <source>
        <dbReference type="ARBA" id="ARBA00022692"/>
    </source>
</evidence>
<feature type="transmembrane region" description="Helical" evidence="8">
    <location>
        <begin position="99"/>
        <end position="117"/>
    </location>
</feature>
<dbReference type="FunFam" id="1.10.3470.10:FF:000001">
    <property type="entry name" value="Vitamin B12 ABC transporter permease BtuC"/>
    <property type="match status" value="1"/>
</dbReference>
<keyword evidence="5 8" id="KW-0812">Transmembrane</keyword>
<dbReference type="Gene3D" id="1.10.3470.10">
    <property type="entry name" value="ABC transporter involved in vitamin B12 uptake, BtuC"/>
    <property type="match status" value="1"/>
</dbReference>
<evidence type="ECO:0000256" key="3">
    <source>
        <dbReference type="ARBA" id="ARBA00022448"/>
    </source>
</evidence>
<feature type="transmembrane region" description="Helical" evidence="8">
    <location>
        <begin position="313"/>
        <end position="332"/>
    </location>
</feature>
<feature type="transmembrane region" description="Helical" evidence="8">
    <location>
        <begin position="280"/>
        <end position="301"/>
    </location>
</feature>
<name>A0A383R8U8_PAEAL</name>
<feature type="transmembrane region" description="Helical" evidence="8">
    <location>
        <begin position="245"/>
        <end position="268"/>
    </location>
</feature>
<comment type="similarity">
    <text evidence="2">Belongs to the binding-protein-dependent transport system permease family. FecCD subfamily.</text>
</comment>
<reference evidence="10" key="1">
    <citation type="submission" date="2018-08" db="EMBL/GenBank/DDBJ databases">
        <authorList>
            <person name="Chevrot R."/>
        </authorList>
    </citation>
    <scope>NUCLEOTIDE SEQUENCE [LARGE SCALE GENOMIC DNA]</scope>
</reference>
<dbReference type="InterPro" id="IPR037294">
    <property type="entry name" value="ABC_BtuC-like"/>
</dbReference>
<dbReference type="InterPro" id="IPR000522">
    <property type="entry name" value="ABC_transptr_permease_BtuC"/>
</dbReference>
<organism evidence="9 10">
    <name type="scientific">Paenibacillus alvei</name>
    <name type="common">Bacillus alvei</name>
    <dbReference type="NCBI Taxonomy" id="44250"/>
    <lineage>
        <taxon>Bacteria</taxon>
        <taxon>Bacillati</taxon>
        <taxon>Bacillota</taxon>
        <taxon>Bacilli</taxon>
        <taxon>Bacillales</taxon>
        <taxon>Paenibacillaceae</taxon>
        <taxon>Paenibacillus</taxon>
    </lineage>
</organism>
<dbReference type="GO" id="GO:0005886">
    <property type="term" value="C:plasma membrane"/>
    <property type="evidence" value="ECO:0007669"/>
    <property type="project" value="UniProtKB-SubCell"/>
</dbReference>
<dbReference type="PANTHER" id="PTHR30472:SF1">
    <property type="entry name" value="FE(3+) DICITRATE TRANSPORT SYSTEM PERMEASE PROTEIN FECC-RELATED"/>
    <property type="match status" value="1"/>
</dbReference>
<feature type="transmembrane region" description="Helical" evidence="8">
    <location>
        <begin position="12"/>
        <end position="34"/>
    </location>
</feature>
<evidence type="ECO:0000313" key="9">
    <source>
        <dbReference type="EMBL" id="SYX82759.1"/>
    </source>
</evidence>
<evidence type="ECO:0000256" key="1">
    <source>
        <dbReference type="ARBA" id="ARBA00004651"/>
    </source>
</evidence>
<dbReference type="GO" id="GO:0033214">
    <property type="term" value="P:siderophore-iron import into cell"/>
    <property type="evidence" value="ECO:0007669"/>
    <property type="project" value="TreeGrafter"/>
</dbReference>
<dbReference type="Proteomes" id="UP000304148">
    <property type="component" value="Chromosome"/>
</dbReference>
<gene>
    <name evidence="9" type="primary">fecD</name>
    <name evidence="9" type="ORF">PBLR_11181</name>
</gene>
<evidence type="ECO:0000256" key="7">
    <source>
        <dbReference type="ARBA" id="ARBA00023136"/>
    </source>
</evidence>
<feature type="transmembrane region" description="Helical" evidence="8">
    <location>
        <begin position="68"/>
        <end position="87"/>
    </location>
</feature>
<feature type="transmembrane region" description="Helical" evidence="8">
    <location>
        <begin position="154"/>
        <end position="175"/>
    </location>
</feature>
<dbReference type="AlphaFoldDB" id="A0A383R8U8"/>
<dbReference type="SUPFAM" id="SSF81345">
    <property type="entry name" value="ABC transporter involved in vitamin B12 uptake, BtuC"/>
    <property type="match status" value="1"/>
</dbReference>
<evidence type="ECO:0000256" key="2">
    <source>
        <dbReference type="ARBA" id="ARBA00007935"/>
    </source>
</evidence>
<proteinExistence type="inferred from homology"/>
<comment type="subcellular location">
    <subcellularLocation>
        <location evidence="1">Cell membrane</location>
        <topology evidence="1">Multi-pass membrane protein</topology>
    </subcellularLocation>
</comment>
<evidence type="ECO:0000256" key="6">
    <source>
        <dbReference type="ARBA" id="ARBA00022989"/>
    </source>
</evidence>
<sequence length="337" mass="35600">MTGLHRGGRRKAFGLSLLLGFALLLAGVMINVSLGSSSISFPTLLKALFFADRTKEMLIVQEIRLPRALIAILIGASLAVAGTIMQAMTRNPLANPQVFGVNAGASLVVVASTVFLPELTQQQLVYSAFAGAALGGFIVYFISAGGDLKPARLAIAGMTIHFFLSSITQGLILFHENTTDSILYWLVGAIGNRNWHHVGVLLPWACIGLLGALALSKPLTMLSMGDDVARGLGARIEATRFAGGLLVIILAGGSVSIAGPIGFVGLLVPHIVRLMVGVDLRYVLPCSALYGSVLLVYADIVSRYISYPYEAPIGIVTAMLGTPFFLYLAYAGGKHNE</sequence>
<dbReference type="Pfam" id="PF01032">
    <property type="entry name" value="FecCD"/>
    <property type="match status" value="1"/>
</dbReference>
<evidence type="ECO:0000256" key="8">
    <source>
        <dbReference type="SAM" id="Phobius"/>
    </source>
</evidence>
<dbReference type="PANTHER" id="PTHR30472">
    <property type="entry name" value="FERRIC ENTEROBACTIN TRANSPORT SYSTEM PERMEASE PROTEIN"/>
    <property type="match status" value="1"/>
</dbReference>
<evidence type="ECO:0000313" key="10">
    <source>
        <dbReference type="Proteomes" id="UP000304148"/>
    </source>
</evidence>
<feature type="transmembrane region" description="Helical" evidence="8">
    <location>
        <begin position="123"/>
        <end position="142"/>
    </location>
</feature>
<keyword evidence="3" id="KW-0813">Transport</keyword>
<keyword evidence="6 8" id="KW-1133">Transmembrane helix</keyword>
<accession>A0A383R8U8</accession>
<keyword evidence="7 8" id="KW-0472">Membrane</keyword>
<dbReference type="EMBL" id="LS992241">
    <property type="protein sequence ID" value="SYX82759.1"/>
    <property type="molecule type" value="Genomic_DNA"/>
</dbReference>
<dbReference type="CDD" id="cd06550">
    <property type="entry name" value="TM_ABC_iron-siderophores_like"/>
    <property type="match status" value="1"/>
</dbReference>